<dbReference type="EMBL" id="CP010419">
    <property type="protein sequence ID" value="AJE23594.1"/>
    <property type="molecule type" value="Genomic_DNA"/>
</dbReference>
<dbReference type="AlphaFoldDB" id="A0A0C4WSG4"/>
<evidence type="ECO:0000313" key="2">
    <source>
        <dbReference type="Proteomes" id="UP000068210"/>
    </source>
</evidence>
<reference evidence="1 2" key="1">
    <citation type="journal article" date="2015" name="PLoS ONE">
        <title>Azotobacter Genomes: The Genome of Azotobacter chroococcum NCIMB 8003 (ATCC 4412).</title>
        <authorList>
            <person name="Robson R.L."/>
            <person name="Jones R."/>
            <person name="Robson R.M."/>
            <person name="Schwartz A."/>
            <person name="Richardson T.H."/>
        </authorList>
    </citation>
    <scope>NUCLEOTIDE SEQUENCE [LARGE SCALE GENOMIC DNA]</scope>
    <source>
        <strain evidence="1 2">NCIMB 8003</strain>
        <plasmid evidence="2">Plasmid pAcX50d</plasmid>
    </source>
</reference>
<keyword evidence="1" id="KW-0614">Plasmid</keyword>
<keyword evidence="2" id="KW-1185">Reference proteome</keyword>
<accession>A0A0C4WSG4</accession>
<dbReference type="KEGG" id="acx:Achr_d620"/>
<sequence length="300" mass="34502">MHAIFAIEPDAINNWQDLRYALEKFGYSKGLLIARYPKSWMRMVMEACHRKGLGDVELKRIEEKLQSAKDDRLVRIGLHYDGGSWLESVSTEAVLNQLSAVLVRDQTVSTKFHRIDDAHENLFDNRREVRVKRNANELAGAAKYILIASDQLVLVDPYFQPKQKCTKVLDSMLRVCQEDGSMLREVIIFSGLCKDSRSSAVERQEYERLLQVWINLGVSITIFRVAGDQLDQDFHARYLFNKKAGLRFDRGFVEPEAHDEREHLTDVVCMDTEFTNELNACYLEARERLNIADEITLGGA</sequence>
<gene>
    <name evidence="1" type="ORF">Achr_d620</name>
</gene>
<proteinExistence type="predicted"/>
<protein>
    <submittedName>
        <fullName evidence="1">Uncharacterized protein</fullName>
    </submittedName>
</protein>
<dbReference type="RefSeq" id="WP_082045621.1">
    <property type="nucleotide sequence ID" value="NZ_CP010419.1"/>
</dbReference>
<geneLocation type="plasmid" evidence="1 2">
    <name>pAcX50d</name>
</geneLocation>
<evidence type="ECO:0000313" key="1">
    <source>
        <dbReference type="EMBL" id="AJE23594.1"/>
    </source>
</evidence>
<organism evidence="1 2">
    <name type="scientific">Azotobacter chroococcum NCIMB 8003</name>
    <dbReference type="NCBI Taxonomy" id="1328314"/>
    <lineage>
        <taxon>Bacteria</taxon>
        <taxon>Pseudomonadati</taxon>
        <taxon>Pseudomonadota</taxon>
        <taxon>Gammaproteobacteria</taxon>
        <taxon>Pseudomonadales</taxon>
        <taxon>Pseudomonadaceae</taxon>
        <taxon>Azotobacter</taxon>
    </lineage>
</organism>
<dbReference type="Proteomes" id="UP000068210">
    <property type="component" value="Plasmid pAcX50d"/>
</dbReference>
<name>A0A0C4WSG4_9GAMM</name>
<dbReference type="HOGENOM" id="CLU_946422_0_0_6"/>